<sequence>ITTINIFEVSHEDAYNSDVDEGPHAATAFMANFSSTSRTNGATKSHVNEVHTDDNQIFDNVSHLLAHEIHQEEHLDFDVESYIDDNTIPYHQYQLDSEVQDVPTEVYHVSPGEISMITILDELRNQLDGHLKVNQEQSMVNDSLKAELARCKLEIQTLERNKVKHDLDTTLVQRNKRNAELEPENVLLKSNLSQKVESIN</sequence>
<feature type="non-terminal residue" evidence="1">
    <location>
        <position position="1"/>
    </location>
</feature>
<organism evidence="1">
    <name type="scientific">Tanacetum cinerariifolium</name>
    <name type="common">Dalmatian daisy</name>
    <name type="synonym">Chrysanthemum cinerariifolium</name>
    <dbReference type="NCBI Taxonomy" id="118510"/>
    <lineage>
        <taxon>Eukaryota</taxon>
        <taxon>Viridiplantae</taxon>
        <taxon>Streptophyta</taxon>
        <taxon>Embryophyta</taxon>
        <taxon>Tracheophyta</taxon>
        <taxon>Spermatophyta</taxon>
        <taxon>Magnoliopsida</taxon>
        <taxon>eudicotyledons</taxon>
        <taxon>Gunneridae</taxon>
        <taxon>Pentapetalae</taxon>
        <taxon>asterids</taxon>
        <taxon>campanulids</taxon>
        <taxon>Asterales</taxon>
        <taxon>Asteraceae</taxon>
        <taxon>Asteroideae</taxon>
        <taxon>Anthemideae</taxon>
        <taxon>Anthemidinae</taxon>
        <taxon>Tanacetum</taxon>
    </lineage>
</organism>
<comment type="caution">
    <text evidence="1">The sequence shown here is derived from an EMBL/GenBank/DDBJ whole genome shotgun (WGS) entry which is preliminary data.</text>
</comment>
<proteinExistence type="predicted"/>
<feature type="non-terminal residue" evidence="1">
    <location>
        <position position="200"/>
    </location>
</feature>
<name>A0A699U821_TANCI</name>
<dbReference type="EMBL" id="BKCJ011300668">
    <property type="protein sequence ID" value="GFD17496.1"/>
    <property type="molecule type" value="Genomic_DNA"/>
</dbReference>
<gene>
    <name evidence="1" type="ORF">Tci_889465</name>
</gene>
<dbReference type="AlphaFoldDB" id="A0A699U821"/>
<protein>
    <submittedName>
        <fullName evidence="1">Uncharacterized protein</fullName>
    </submittedName>
</protein>
<accession>A0A699U821</accession>
<evidence type="ECO:0000313" key="1">
    <source>
        <dbReference type="EMBL" id="GFD17496.1"/>
    </source>
</evidence>
<reference evidence="1" key="1">
    <citation type="journal article" date="2019" name="Sci. Rep.">
        <title>Draft genome of Tanacetum cinerariifolium, the natural source of mosquito coil.</title>
        <authorList>
            <person name="Yamashiro T."/>
            <person name="Shiraishi A."/>
            <person name="Satake H."/>
            <person name="Nakayama K."/>
        </authorList>
    </citation>
    <scope>NUCLEOTIDE SEQUENCE</scope>
</reference>